<organism evidence="3 4">
    <name type="scientific">Tetrahymena thermophila (strain SB210)</name>
    <dbReference type="NCBI Taxonomy" id="312017"/>
    <lineage>
        <taxon>Eukaryota</taxon>
        <taxon>Sar</taxon>
        <taxon>Alveolata</taxon>
        <taxon>Ciliophora</taxon>
        <taxon>Intramacronucleata</taxon>
        <taxon>Oligohymenophorea</taxon>
        <taxon>Hymenostomatida</taxon>
        <taxon>Tetrahymenina</taxon>
        <taxon>Tetrahymenidae</taxon>
        <taxon>Tetrahymena</taxon>
    </lineage>
</organism>
<dbReference type="KEGG" id="tet:TTHERM_00475210"/>
<dbReference type="GeneID" id="7836648"/>
<dbReference type="InParanoid" id="I7MM10"/>
<feature type="region of interest" description="Disordered" evidence="1">
    <location>
        <begin position="1"/>
        <end position="43"/>
    </location>
</feature>
<feature type="transmembrane region" description="Helical" evidence="2">
    <location>
        <begin position="176"/>
        <end position="198"/>
    </location>
</feature>
<evidence type="ECO:0000313" key="4">
    <source>
        <dbReference type="Proteomes" id="UP000009168"/>
    </source>
</evidence>
<sequence>MSFLQVDENQIPSFMNESKKRQSCPAQISELSHRSFGKSSQILGDTTNMRRSFVESTSKSSFLSEKKLSASSHLSEREQAKSEIRFSNKNDKLEESQLKKSSLSKQDYSIIEEDSLSQRSGILSKESSVSKRLSTSSIKEELNASSQKSEQASNEQISKTSFLPQNKQSSSPLKKIILFVFICFVCFLAVASAKIFIFKVQGQTNSLNNSEEIFVKNKYFGELTSEKQPTELQNQMQIQQNGKDEIQEVVGEEAQEQTQIDLELKQQNVYNTKYSDQNISQLSMSKQEMLIQEESQLFFNNLVKVVQTERRIPYQQFEEYLLDRCTPAIFDKVKERIQILVDESVSIKEELDISNGSRFYVSLEKN</sequence>
<gene>
    <name evidence="3" type="ORF">TTHERM_00475210</name>
</gene>
<dbReference type="RefSeq" id="XP_001024003.1">
    <property type="nucleotide sequence ID" value="XM_001024003.3"/>
</dbReference>
<dbReference type="Proteomes" id="UP000009168">
    <property type="component" value="Unassembled WGS sequence"/>
</dbReference>
<protein>
    <submittedName>
        <fullName evidence="3">Transmembrane protein, putative</fullName>
    </submittedName>
</protein>
<dbReference type="EMBL" id="GG662472">
    <property type="protein sequence ID" value="EAS03758.1"/>
    <property type="molecule type" value="Genomic_DNA"/>
</dbReference>
<name>I7MM10_TETTS</name>
<keyword evidence="4" id="KW-1185">Reference proteome</keyword>
<keyword evidence="2" id="KW-1133">Transmembrane helix</keyword>
<feature type="region of interest" description="Disordered" evidence="1">
    <location>
        <begin position="140"/>
        <end position="167"/>
    </location>
</feature>
<evidence type="ECO:0000313" key="3">
    <source>
        <dbReference type="EMBL" id="EAS03758.1"/>
    </source>
</evidence>
<evidence type="ECO:0000256" key="1">
    <source>
        <dbReference type="SAM" id="MobiDB-lite"/>
    </source>
</evidence>
<dbReference type="AlphaFoldDB" id="I7MM10"/>
<keyword evidence="2 3" id="KW-0812">Transmembrane</keyword>
<proteinExistence type="predicted"/>
<feature type="region of interest" description="Disordered" evidence="1">
    <location>
        <begin position="65"/>
        <end position="88"/>
    </location>
</feature>
<reference evidence="4" key="1">
    <citation type="journal article" date="2006" name="PLoS Biol.">
        <title>Macronuclear genome sequence of the ciliate Tetrahymena thermophila, a model eukaryote.</title>
        <authorList>
            <person name="Eisen J.A."/>
            <person name="Coyne R.S."/>
            <person name="Wu M."/>
            <person name="Wu D."/>
            <person name="Thiagarajan M."/>
            <person name="Wortman J.R."/>
            <person name="Badger J.H."/>
            <person name="Ren Q."/>
            <person name="Amedeo P."/>
            <person name="Jones K.M."/>
            <person name="Tallon L.J."/>
            <person name="Delcher A.L."/>
            <person name="Salzberg S.L."/>
            <person name="Silva J.C."/>
            <person name="Haas B.J."/>
            <person name="Majoros W.H."/>
            <person name="Farzad M."/>
            <person name="Carlton J.M."/>
            <person name="Smith R.K. Jr."/>
            <person name="Garg J."/>
            <person name="Pearlman R.E."/>
            <person name="Karrer K.M."/>
            <person name="Sun L."/>
            <person name="Manning G."/>
            <person name="Elde N.C."/>
            <person name="Turkewitz A.P."/>
            <person name="Asai D.J."/>
            <person name="Wilkes D.E."/>
            <person name="Wang Y."/>
            <person name="Cai H."/>
            <person name="Collins K."/>
            <person name="Stewart B.A."/>
            <person name="Lee S.R."/>
            <person name="Wilamowska K."/>
            <person name="Weinberg Z."/>
            <person name="Ruzzo W.L."/>
            <person name="Wloga D."/>
            <person name="Gaertig J."/>
            <person name="Frankel J."/>
            <person name="Tsao C.-C."/>
            <person name="Gorovsky M.A."/>
            <person name="Keeling P.J."/>
            <person name="Waller R.F."/>
            <person name="Patron N.J."/>
            <person name="Cherry J.M."/>
            <person name="Stover N.A."/>
            <person name="Krieger C.J."/>
            <person name="del Toro C."/>
            <person name="Ryder H.F."/>
            <person name="Williamson S.C."/>
            <person name="Barbeau R.A."/>
            <person name="Hamilton E.P."/>
            <person name="Orias E."/>
        </authorList>
    </citation>
    <scope>NUCLEOTIDE SEQUENCE [LARGE SCALE GENOMIC DNA]</scope>
    <source>
        <strain evidence="4">SB210</strain>
    </source>
</reference>
<accession>I7MM10</accession>
<feature type="compositionally biased region" description="Polar residues" evidence="1">
    <location>
        <begin position="7"/>
        <end position="16"/>
    </location>
</feature>
<evidence type="ECO:0000256" key="2">
    <source>
        <dbReference type="SAM" id="Phobius"/>
    </source>
</evidence>
<keyword evidence="2" id="KW-0472">Membrane</keyword>
<dbReference type="HOGENOM" id="CLU_757570_0_0_1"/>